<evidence type="ECO:0000256" key="2">
    <source>
        <dbReference type="ARBA" id="ARBA00022630"/>
    </source>
</evidence>
<feature type="domain" description="Acyl-CoA dehydrogenase/oxidase C-terminal" evidence="5">
    <location>
        <begin position="279"/>
        <end position="437"/>
    </location>
</feature>
<dbReference type="InterPro" id="IPR036250">
    <property type="entry name" value="AcylCo_DH-like_C"/>
</dbReference>
<dbReference type="SUPFAM" id="SSF47203">
    <property type="entry name" value="Acyl-CoA dehydrogenase C-terminal domain-like"/>
    <property type="match status" value="1"/>
</dbReference>
<dbReference type="PANTHER" id="PTHR42707">
    <property type="entry name" value="ACYL-COA DEHYDROGENASE"/>
    <property type="match status" value="1"/>
</dbReference>
<dbReference type="RefSeq" id="WP_203107242.1">
    <property type="nucleotide sequence ID" value="NZ_JADOBG010000001.1"/>
</dbReference>
<dbReference type="InterPro" id="IPR009100">
    <property type="entry name" value="AcylCoA_DH/oxidase_NM_dom_sf"/>
</dbReference>
<evidence type="ECO:0000256" key="3">
    <source>
        <dbReference type="ARBA" id="ARBA00022827"/>
    </source>
</evidence>
<keyword evidence="3 4" id="KW-0274">FAD</keyword>
<evidence type="ECO:0000313" key="9">
    <source>
        <dbReference type="EMBL" id="MBL7524994.1"/>
    </source>
</evidence>
<dbReference type="InterPro" id="IPR041504">
    <property type="entry name" value="AidB_N"/>
</dbReference>
<dbReference type="Pfam" id="PF22217">
    <property type="entry name" value="ACDH-11_C"/>
    <property type="match status" value="1"/>
</dbReference>
<feature type="domain" description="Adaptive response protein AidB N-terminal" evidence="7">
    <location>
        <begin position="12"/>
        <end position="159"/>
    </location>
</feature>
<dbReference type="SUPFAM" id="SSF56645">
    <property type="entry name" value="Acyl-CoA dehydrogenase NM domain-like"/>
    <property type="match status" value="1"/>
</dbReference>
<protein>
    <submittedName>
        <fullName evidence="9">Acyl-CoA dehydrogenase family protein</fullName>
    </submittedName>
</protein>
<dbReference type="EMBL" id="JADWVN010000002">
    <property type="protein sequence ID" value="MBL7524994.1"/>
    <property type="molecule type" value="Genomic_DNA"/>
</dbReference>
<dbReference type="Gene3D" id="1.20.140.10">
    <property type="entry name" value="Butyryl-CoA Dehydrogenase, subunit A, domain 3"/>
    <property type="match status" value="1"/>
</dbReference>
<dbReference type="InterPro" id="IPR006091">
    <property type="entry name" value="Acyl-CoA_Oxase/DH_mid-dom"/>
</dbReference>
<evidence type="ECO:0000256" key="4">
    <source>
        <dbReference type="RuleBase" id="RU362125"/>
    </source>
</evidence>
<feature type="domain" description="Acyl-CoA oxidase/dehydrogenase middle" evidence="6">
    <location>
        <begin position="171"/>
        <end position="268"/>
    </location>
</feature>
<keyword evidence="4" id="KW-0560">Oxidoreductase</keyword>
<evidence type="ECO:0000259" key="5">
    <source>
        <dbReference type="Pfam" id="PF00441"/>
    </source>
</evidence>
<dbReference type="Gene3D" id="6.10.250.600">
    <property type="match status" value="1"/>
</dbReference>
<dbReference type="InterPro" id="IPR052904">
    <property type="entry name" value="Acyl-CoA_dehydrogenase-like"/>
</dbReference>
<accession>A0ABS1W6M9</accession>
<dbReference type="InterPro" id="IPR053998">
    <property type="entry name" value="ACDH-11_C"/>
</dbReference>
<keyword evidence="10" id="KW-1185">Reference proteome</keyword>
<dbReference type="Pfam" id="PF00441">
    <property type="entry name" value="Acyl-CoA_dh_1"/>
    <property type="match status" value="1"/>
</dbReference>
<sequence length="560" mass="62830">MSEFYQSPPSLGNQFEEDRVLRDYLEWKLPAHIVTEIKPDLHRLGHRVVDDIYLLGKQAELTPPRHIPYDPWGRRVDLIETSNAWKELERISAEEQLVAIGYTRHYGALSRIYQFAKLYLFHPSSAVFTCPLAMTDGAARALELYGDEKLRQNAFQHLVSSDPKQFWTSGQWMTERTGGSDVSGTATVAIPDGSQFRLSGTKWFTSATTSQMAMTLARIDGAPEGSKGLSLFYLELRDETGALNNIRINRLKEKLGTHALPTAELTLEGARATLVGEPGDGVKKISSLFNITRLYNACCAVGYMRRAIALSRDYAQKRKAFGKYLSEHGLHLETLANLQVEFEAAFHLIFHAIELLGKEEAGNATHEESAVLRLLTPLAKLYTAKQGITVVSEALETFGGAGYVEDTGLPQLLRDAQVLAIWEGTTNVLSLDVLRAIRKEHALLPFINDMLERLNTIDTPDLLPFKVKMLEAVGSLRQYSESMMTMSDEEQQISARHYAFCLTQIYVAGLLLEHAQWALIHGKGPHSLLTARRWCSRDFTALLTPTEEYRKESKSLALDR</sequence>
<comment type="caution">
    <text evidence="9">The sequence shown here is derived from an EMBL/GenBank/DDBJ whole genome shotgun (WGS) entry which is preliminary data.</text>
</comment>
<feature type="domain" description="Acyl-CoA dehydrogenase 11-like C-terminal" evidence="8">
    <location>
        <begin position="446"/>
        <end position="559"/>
    </location>
</feature>
<name>A0ABS1W6M9_9GAMM</name>
<evidence type="ECO:0000259" key="6">
    <source>
        <dbReference type="Pfam" id="PF02770"/>
    </source>
</evidence>
<comment type="cofactor">
    <cofactor evidence="4">
        <name>FAD</name>
        <dbReference type="ChEBI" id="CHEBI:57692"/>
    </cofactor>
</comment>
<reference evidence="9 10" key="1">
    <citation type="submission" date="2020-12" db="EMBL/GenBank/DDBJ databases">
        <title>WGS of Legionella: environmental sample.</title>
        <authorList>
            <person name="Cristino S."/>
            <person name="Girolamini L."/>
            <person name="Salaris S."/>
            <person name="Pascale M.R."/>
            <person name="Mazzotta M."/>
            <person name="Orsini M."/>
            <person name="Grottola A."/>
        </authorList>
    </citation>
    <scope>NUCLEOTIDE SEQUENCE [LARGE SCALE GENOMIC DNA]</scope>
    <source>
        <strain evidence="9 10">30cs62</strain>
    </source>
</reference>
<evidence type="ECO:0000259" key="7">
    <source>
        <dbReference type="Pfam" id="PF18158"/>
    </source>
</evidence>
<evidence type="ECO:0000259" key="8">
    <source>
        <dbReference type="Pfam" id="PF22217"/>
    </source>
</evidence>
<organism evidence="9 10">
    <name type="scientific">Legionella bononiensis</name>
    <dbReference type="NCBI Taxonomy" id="2793102"/>
    <lineage>
        <taxon>Bacteria</taxon>
        <taxon>Pseudomonadati</taxon>
        <taxon>Pseudomonadota</taxon>
        <taxon>Gammaproteobacteria</taxon>
        <taxon>Legionellales</taxon>
        <taxon>Legionellaceae</taxon>
        <taxon>Legionella</taxon>
    </lineage>
</organism>
<proteinExistence type="inferred from homology"/>
<dbReference type="Proteomes" id="UP000809910">
    <property type="component" value="Unassembled WGS sequence"/>
</dbReference>
<evidence type="ECO:0000313" key="10">
    <source>
        <dbReference type="Proteomes" id="UP000809910"/>
    </source>
</evidence>
<evidence type="ECO:0000256" key="1">
    <source>
        <dbReference type="ARBA" id="ARBA00009347"/>
    </source>
</evidence>
<dbReference type="Pfam" id="PF02770">
    <property type="entry name" value="Acyl-CoA_dh_M"/>
    <property type="match status" value="1"/>
</dbReference>
<dbReference type="Pfam" id="PF18158">
    <property type="entry name" value="AidB_N"/>
    <property type="match status" value="1"/>
</dbReference>
<dbReference type="InterPro" id="IPR009075">
    <property type="entry name" value="AcylCo_DH/oxidase_C"/>
</dbReference>
<dbReference type="PANTHER" id="PTHR42707:SF2">
    <property type="entry name" value="ACD11 DEHYDROGENASE"/>
    <property type="match status" value="1"/>
</dbReference>
<dbReference type="Gene3D" id="2.40.110.20">
    <property type="match status" value="1"/>
</dbReference>
<gene>
    <name evidence="9" type="ORF">I5282_00235</name>
</gene>
<comment type="similarity">
    <text evidence="1 4">Belongs to the acyl-CoA dehydrogenase family.</text>
</comment>
<keyword evidence="2 4" id="KW-0285">Flavoprotein</keyword>